<dbReference type="HOGENOM" id="CLU_2838827_0_0_1"/>
<evidence type="ECO:0000256" key="3">
    <source>
        <dbReference type="ARBA" id="ARBA00023216"/>
    </source>
</evidence>
<dbReference type="Gene3D" id="1.10.220.10">
    <property type="entry name" value="Annexin"/>
    <property type="match status" value="1"/>
</dbReference>
<evidence type="ECO:0000256" key="2">
    <source>
        <dbReference type="ARBA" id="ARBA00022737"/>
    </source>
</evidence>
<dbReference type="eggNOG" id="KOG0819">
    <property type="taxonomic scope" value="Eukaryota"/>
</dbReference>
<sequence>KAIKRETSRDFEDALRLIVKSATRPGRYFAKVLYDLMKGMGTDDSTLIRVVVTTAKQDMQYIKADF</sequence>
<feature type="non-terminal residue" evidence="4">
    <location>
        <position position="1"/>
    </location>
</feature>
<gene>
    <name evidence="4" type="ORF">SELMODRAFT_94666</name>
</gene>
<dbReference type="AlphaFoldDB" id="D8RJM2"/>
<dbReference type="EMBL" id="GL377581">
    <property type="protein sequence ID" value="EFJ27932.1"/>
    <property type="molecule type" value="Genomic_DNA"/>
</dbReference>
<dbReference type="PROSITE" id="PS51897">
    <property type="entry name" value="ANNEXIN_2"/>
    <property type="match status" value="1"/>
</dbReference>
<evidence type="ECO:0000313" key="5">
    <source>
        <dbReference type="Proteomes" id="UP000001514"/>
    </source>
</evidence>
<dbReference type="InterPro" id="IPR037104">
    <property type="entry name" value="Annexin_sf"/>
</dbReference>
<dbReference type="Proteomes" id="UP000001514">
    <property type="component" value="Unassembled WGS sequence"/>
</dbReference>
<dbReference type="GO" id="GO:0005509">
    <property type="term" value="F:calcium ion binding"/>
    <property type="evidence" value="ECO:0007669"/>
    <property type="project" value="InterPro"/>
</dbReference>
<dbReference type="Pfam" id="PF00191">
    <property type="entry name" value="Annexin"/>
    <property type="match status" value="1"/>
</dbReference>
<dbReference type="Gramene" id="EFJ27932">
    <property type="protein sequence ID" value="EFJ27932"/>
    <property type="gene ID" value="SELMODRAFT_94666"/>
</dbReference>
<keyword evidence="3" id="KW-0041">Annexin</keyword>
<reference evidence="4 5" key="1">
    <citation type="journal article" date="2011" name="Science">
        <title>The Selaginella genome identifies genetic changes associated with the evolution of vascular plants.</title>
        <authorList>
            <person name="Banks J.A."/>
            <person name="Nishiyama T."/>
            <person name="Hasebe M."/>
            <person name="Bowman J.L."/>
            <person name="Gribskov M."/>
            <person name="dePamphilis C."/>
            <person name="Albert V.A."/>
            <person name="Aono N."/>
            <person name="Aoyama T."/>
            <person name="Ambrose B.A."/>
            <person name="Ashton N.W."/>
            <person name="Axtell M.J."/>
            <person name="Barker E."/>
            <person name="Barker M.S."/>
            <person name="Bennetzen J.L."/>
            <person name="Bonawitz N.D."/>
            <person name="Chapple C."/>
            <person name="Cheng C."/>
            <person name="Correa L.G."/>
            <person name="Dacre M."/>
            <person name="DeBarry J."/>
            <person name="Dreyer I."/>
            <person name="Elias M."/>
            <person name="Engstrom E.M."/>
            <person name="Estelle M."/>
            <person name="Feng L."/>
            <person name="Finet C."/>
            <person name="Floyd S.K."/>
            <person name="Frommer W.B."/>
            <person name="Fujita T."/>
            <person name="Gramzow L."/>
            <person name="Gutensohn M."/>
            <person name="Harholt J."/>
            <person name="Hattori M."/>
            <person name="Heyl A."/>
            <person name="Hirai T."/>
            <person name="Hiwatashi Y."/>
            <person name="Ishikawa M."/>
            <person name="Iwata M."/>
            <person name="Karol K.G."/>
            <person name="Koehler B."/>
            <person name="Kolukisaoglu U."/>
            <person name="Kubo M."/>
            <person name="Kurata T."/>
            <person name="Lalonde S."/>
            <person name="Li K."/>
            <person name="Li Y."/>
            <person name="Litt A."/>
            <person name="Lyons E."/>
            <person name="Manning G."/>
            <person name="Maruyama T."/>
            <person name="Michael T.P."/>
            <person name="Mikami K."/>
            <person name="Miyazaki S."/>
            <person name="Morinaga S."/>
            <person name="Murata T."/>
            <person name="Mueller-Roeber B."/>
            <person name="Nelson D.R."/>
            <person name="Obara M."/>
            <person name="Oguri Y."/>
            <person name="Olmstead R.G."/>
            <person name="Onodera N."/>
            <person name="Petersen B.L."/>
            <person name="Pils B."/>
            <person name="Prigge M."/>
            <person name="Rensing S.A."/>
            <person name="Riano-Pachon D.M."/>
            <person name="Roberts A.W."/>
            <person name="Sato Y."/>
            <person name="Scheller H.V."/>
            <person name="Schulz B."/>
            <person name="Schulz C."/>
            <person name="Shakirov E.V."/>
            <person name="Shibagaki N."/>
            <person name="Shinohara N."/>
            <person name="Shippen D.E."/>
            <person name="Soerensen I."/>
            <person name="Sotooka R."/>
            <person name="Sugimoto N."/>
            <person name="Sugita M."/>
            <person name="Sumikawa N."/>
            <person name="Tanurdzic M."/>
            <person name="Theissen G."/>
            <person name="Ulvskov P."/>
            <person name="Wakazuki S."/>
            <person name="Weng J.K."/>
            <person name="Willats W.W."/>
            <person name="Wipf D."/>
            <person name="Wolf P.G."/>
            <person name="Yang L."/>
            <person name="Zimmer A.D."/>
            <person name="Zhu Q."/>
            <person name="Mitros T."/>
            <person name="Hellsten U."/>
            <person name="Loque D."/>
            <person name="Otillar R."/>
            <person name="Salamov A."/>
            <person name="Schmutz J."/>
            <person name="Shapiro H."/>
            <person name="Lindquist E."/>
            <person name="Lucas S."/>
            <person name="Rokhsar D."/>
            <person name="Grigoriev I.V."/>
        </authorList>
    </citation>
    <scope>NUCLEOTIDE SEQUENCE [LARGE SCALE GENOMIC DNA]</scope>
</reference>
<dbReference type="GO" id="GO:0005544">
    <property type="term" value="F:calcium-dependent phospholipid binding"/>
    <property type="evidence" value="ECO:0007669"/>
    <property type="project" value="InterPro"/>
</dbReference>
<keyword evidence="5" id="KW-1185">Reference proteome</keyword>
<dbReference type="PANTHER" id="PTHR10502:SF102">
    <property type="entry name" value="ANNEXIN B11"/>
    <property type="match status" value="1"/>
</dbReference>
<dbReference type="InParanoid" id="D8RJM2"/>
<dbReference type="PANTHER" id="PTHR10502">
    <property type="entry name" value="ANNEXIN"/>
    <property type="match status" value="1"/>
</dbReference>
<name>D8RJM2_SELML</name>
<evidence type="ECO:0000313" key="4">
    <source>
        <dbReference type="EMBL" id="EFJ27932.1"/>
    </source>
</evidence>
<keyword evidence="2" id="KW-0677">Repeat</keyword>
<protein>
    <recommendedName>
        <fullName evidence="6">Annexin</fullName>
    </recommendedName>
</protein>
<proteinExistence type="inferred from homology"/>
<accession>D8RJM2</accession>
<dbReference type="InterPro" id="IPR018502">
    <property type="entry name" value="Annexin_repeat"/>
</dbReference>
<dbReference type="STRING" id="88036.D8RJM2"/>
<evidence type="ECO:0000256" key="1">
    <source>
        <dbReference type="ARBA" id="ARBA00007831"/>
    </source>
</evidence>
<organism evidence="5">
    <name type="scientific">Selaginella moellendorffii</name>
    <name type="common">Spikemoss</name>
    <dbReference type="NCBI Taxonomy" id="88036"/>
    <lineage>
        <taxon>Eukaryota</taxon>
        <taxon>Viridiplantae</taxon>
        <taxon>Streptophyta</taxon>
        <taxon>Embryophyta</taxon>
        <taxon>Tracheophyta</taxon>
        <taxon>Lycopodiopsida</taxon>
        <taxon>Selaginellales</taxon>
        <taxon>Selaginellaceae</taxon>
        <taxon>Selaginella</taxon>
    </lineage>
</organism>
<dbReference type="KEGG" id="smo:SELMODRAFT_94666"/>
<comment type="similarity">
    <text evidence="1">Belongs to the annexin family.</text>
</comment>
<evidence type="ECO:0008006" key="6">
    <source>
        <dbReference type="Google" id="ProtNLM"/>
    </source>
</evidence>
<dbReference type="SUPFAM" id="SSF47874">
    <property type="entry name" value="Annexin"/>
    <property type="match status" value="1"/>
</dbReference>